<name>A1CDK7_ASPCL</name>
<dbReference type="RefSeq" id="XP_001273360.1">
    <property type="nucleotide sequence ID" value="XM_001273359.1"/>
</dbReference>
<dbReference type="Proteomes" id="UP000006701">
    <property type="component" value="Unassembled WGS sequence"/>
</dbReference>
<proteinExistence type="predicted"/>
<keyword evidence="2" id="KW-1185">Reference proteome</keyword>
<sequence length="62" mass="7285">MAGIDIASYLISDSGKSDGDSVEKGLLYALRQGEHHFVQWLWHEHIYEYMELLHEEWGYTTQ</sequence>
<dbReference type="GeneID" id="4705585"/>
<evidence type="ECO:0000313" key="1">
    <source>
        <dbReference type="EMBL" id="EAW11934.1"/>
    </source>
</evidence>
<gene>
    <name evidence="1" type="ORF">ACLA_006930</name>
</gene>
<reference evidence="1 2" key="1">
    <citation type="journal article" date="2008" name="PLoS Genet.">
        <title>Genomic islands in the pathogenic filamentous fungus Aspergillus fumigatus.</title>
        <authorList>
            <person name="Fedorova N.D."/>
            <person name="Khaldi N."/>
            <person name="Joardar V.S."/>
            <person name="Maiti R."/>
            <person name="Amedeo P."/>
            <person name="Anderson M.J."/>
            <person name="Crabtree J."/>
            <person name="Silva J.C."/>
            <person name="Badger J.H."/>
            <person name="Albarraq A."/>
            <person name="Angiuoli S."/>
            <person name="Bussey H."/>
            <person name="Bowyer P."/>
            <person name="Cotty P.J."/>
            <person name="Dyer P.S."/>
            <person name="Egan A."/>
            <person name="Galens K."/>
            <person name="Fraser-Liggett C.M."/>
            <person name="Haas B.J."/>
            <person name="Inman J.M."/>
            <person name="Kent R."/>
            <person name="Lemieux S."/>
            <person name="Malavazi I."/>
            <person name="Orvis J."/>
            <person name="Roemer T."/>
            <person name="Ronning C.M."/>
            <person name="Sundaram J.P."/>
            <person name="Sutton G."/>
            <person name="Turner G."/>
            <person name="Venter J.C."/>
            <person name="White O.R."/>
            <person name="Whitty B.R."/>
            <person name="Youngman P."/>
            <person name="Wolfe K.H."/>
            <person name="Goldman G.H."/>
            <person name="Wortman J.R."/>
            <person name="Jiang B."/>
            <person name="Denning D.W."/>
            <person name="Nierman W.C."/>
        </authorList>
    </citation>
    <scope>NUCLEOTIDE SEQUENCE [LARGE SCALE GENOMIC DNA]</scope>
    <source>
        <strain evidence="2">ATCC 1007 / CBS 513.65 / DSM 816 / NCTC 3887 / NRRL 1</strain>
    </source>
</reference>
<protein>
    <submittedName>
        <fullName evidence="1">Uncharacterized protein</fullName>
    </submittedName>
</protein>
<dbReference type="HOGENOM" id="CLU_2903768_0_0_1"/>
<dbReference type="AlphaFoldDB" id="A1CDK7"/>
<dbReference type="EMBL" id="DS027051">
    <property type="protein sequence ID" value="EAW11934.1"/>
    <property type="molecule type" value="Genomic_DNA"/>
</dbReference>
<organism evidence="1 2">
    <name type="scientific">Aspergillus clavatus (strain ATCC 1007 / CBS 513.65 / DSM 816 / NCTC 3887 / NRRL 1 / QM 1276 / 107)</name>
    <dbReference type="NCBI Taxonomy" id="344612"/>
    <lineage>
        <taxon>Eukaryota</taxon>
        <taxon>Fungi</taxon>
        <taxon>Dikarya</taxon>
        <taxon>Ascomycota</taxon>
        <taxon>Pezizomycotina</taxon>
        <taxon>Eurotiomycetes</taxon>
        <taxon>Eurotiomycetidae</taxon>
        <taxon>Eurotiales</taxon>
        <taxon>Aspergillaceae</taxon>
        <taxon>Aspergillus</taxon>
        <taxon>Aspergillus subgen. Fumigati</taxon>
    </lineage>
</organism>
<evidence type="ECO:0000313" key="2">
    <source>
        <dbReference type="Proteomes" id="UP000006701"/>
    </source>
</evidence>
<accession>A1CDK7</accession>
<dbReference type="VEuPathDB" id="FungiDB:ACLA_006930"/>
<dbReference type="KEGG" id="act:ACLA_006930"/>